<evidence type="ECO:0000313" key="3">
    <source>
        <dbReference type="Proteomes" id="UP000809829"/>
    </source>
</evidence>
<feature type="transmembrane region" description="Helical" evidence="1">
    <location>
        <begin position="28"/>
        <end position="46"/>
    </location>
</feature>
<reference evidence="2 3" key="1">
    <citation type="submission" date="2021-01" db="EMBL/GenBank/DDBJ databases">
        <title>Genomic Encyclopedia of Type Strains, Phase IV (KMG-IV): sequencing the most valuable type-strain genomes for metagenomic binning, comparative biology and taxonomic classification.</title>
        <authorList>
            <person name="Goeker M."/>
        </authorList>
    </citation>
    <scope>NUCLEOTIDE SEQUENCE [LARGE SCALE GENOMIC DNA]</scope>
    <source>
        <strain evidence="2 3">DSM 104297</strain>
    </source>
</reference>
<organism evidence="2 3">
    <name type="scientific">Priestia iocasae</name>
    <dbReference type="NCBI Taxonomy" id="2291674"/>
    <lineage>
        <taxon>Bacteria</taxon>
        <taxon>Bacillati</taxon>
        <taxon>Bacillota</taxon>
        <taxon>Bacilli</taxon>
        <taxon>Bacillales</taxon>
        <taxon>Bacillaceae</taxon>
        <taxon>Priestia</taxon>
    </lineage>
</organism>
<proteinExistence type="predicted"/>
<feature type="transmembrane region" description="Helical" evidence="1">
    <location>
        <begin position="6"/>
        <end position="21"/>
    </location>
</feature>
<evidence type="ECO:0000256" key="1">
    <source>
        <dbReference type="SAM" id="Phobius"/>
    </source>
</evidence>
<keyword evidence="1" id="KW-0812">Transmembrane</keyword>
<dbReference type="EMBL" id="JAFBFC010000004">
    <property type="protein sequence ID" value="MBM7703900.1"/>
    <property type="molecule type" value="Genomic_DNA"/>
</dbReference>
<gene>
    <name evidence="2" type="ORF">JOC83_002749</name>
</gene>
<keyword evidence="3" id="KW-1185">Reference proteome</keyword>
<keyword evidence="1" id="KW-0472">Membrane</keyword>
<sequence>MAHFVMWFLLIGPWFLLFFFDTERMKRFVPVGIFAALLLTIVFQIAQRYEWWIIHDNLFFLTNMTPFIYGVF</sequence>
<dbReference type="Proteomes" id="UP000809829">
    <property type="component" value="Unassembled WGS sequence"/>
</dbReference>
<comment type="caution">
    <text evidence="2">The sequence shown here is derived from an EMBL/GenBank/DDBJ whole genome shotgun (WGS) entry which is preliminary data.</text>
</comment>
<accession>A0ABS2QWR5</accession>
<dbReference type="RefSeq" id="WP_205187893.1">
    <property type="nucleotide sequence ID" value="NZ_JAFBFC010000004.1"/>
</dbReference>
<evidence type="ECO:0000313" key="2">
    <source>
        <dbReference type="EMBL" id="MBM7703900.1"/>
    </source>
</evidence>
<feature type="transmembrane region" description="Helical" evidence="1">
    <location>
        <begin position="52"/>
        <end position="71"/>
    </location>
</feature>
<keyword evidence="1" id="KW-1133">Transmembrane helix</keyword>
<protein>
    <submittedName>
        <fullName evidence="2">Branched-subunit amino acid transport protein</fullName>
    </submittedName>
</protein>
<name>A0ABS2QWR5_9BACI</name>